<evidence type="ECO:0000256" key="3">
    <source>
        <dbReference type="ARBA" id="ARBA00022530"/>
    </source>
</evidence>
<accession>A0A8S3Z0B6</accession>
<reference evidence="9" key="1">
    <citation type="submission" date="2021-04" db="EMBL/GenBank/DDBJ databases">
        <authorList>
            <consortium name="Molecular Ecology Group"/>
        </authorList>
    </citation>
    <scope>NUCLEOTIDE SEQUENCE</scope>
</reference>
<keyword evidence="5" id="KW-0677">Repeat</keyword>
<evidence type="ECO:0000259" key="8">
    <source>
        <dbReference type="PROSITE" id="PS50234"/>
    </source>
</evidence>
<evidence type="ECO:0000256" key="5">
    <source>
        <dbReference type="ARBA" id="ARBA00022737"/>
    </source>
</evidence>
<dbReference type="Gene3D" id="3.40.50.410">
    <property type="entry name" value="von Willebrand factor, type A domain"/>
    <property type="match status" value="1"/>
</dbReference>
<dbReference type="PANTHER" id="PTHR24020">
    <property type="entry name" value="COLLAGEN ALPHA"/>
    <property type="match status" value="1"/>
</dbReference>
<keyword evidence="6" id="KW-0130">Cell adhesion</keyword>
<name>A0A8S3Z0B6_9EUPU</name>
<evidence type="ECO:0000256" key="2">
    <source>
        <dbReference type="ARBA" id="ARBA00022525"/>
    </source>
</evidence>
<evidence type="ECO:0000313" key="10">
    <source>
        <dbReference type="Proteomes" id="UP000678393"/>
    </source>
</evidence>
<dbReference type="Proteomes" id="UP000678393">
    <property type="component" value="Unassembled WGS sequence"/>
</dbReference>
<dbReference type="InterPro" id="IPR050525">
    <property type="entry name" value="ECM_Assembly_Org"/>
</dbReference>
<dbReference type="OrthoDB" id="10256829at2759"/>
<dbReference type="Pfam" id="PF00092">
    <property type="entry name" value="VWA"/>
    <property type="match status" value="1"/>
</dbReference>
<proteinExistence type="predicted"/>
<evidence type="ECO:0000256" key="4">
    <source>
        <dbReference type="ARBA" id="ARBA00022729"/>
    </source>
</evidence>
<evidence type="ECO:0000256" key="6">
    <source>
        <dbReference type="ARBA" id="ARBA00022889"/>
    </source>
</evidence>
<dbReference type="CDD" id="cd01450">
    <property type="entry name" value="vWFA_subfamily_ECM"/>
    <property type="match status" value="1"/>
</dbReference>
<comment type="caution">
    <text evidence="9">The sequence shown here is derived from an EMBL/GenBank/DDBJ whole genome shotgun (WGS) entry which is preliminary data.</text>
</comment>
<organism evidence="9 10">
    <name type="scientific">Candidula unifasciata</name>
    <dbReference type="NCBI Taxonomy" id="100452"/>
    <lineage>
        <taxon>Eukaryota</taxon>
        <taxon>Metazoa</taxon>
        <taxon>Spiralia</taxon>
        <taxon>Lophotrochozoa</taxon>
        <taxon>Mollusca</taxon>
        <taxon>Gastropoda</taxon>
        <taxon>Heterobranchia</taxon>
        <taxon>Euthyneura</taxon>
        <taxon>Panpulmonata</taxon>
        <taxon>Eupulmonata</taxon>
        <taxon>Stylommatophora</taxon>
        <taxon>Helicina</taxon>
        <taxon>Helicoidea</taxon>
        <taxon>Geomitridae</taxon>
        <taxon>Candidula</taxon>
    </lineage>
</organism>
<keyword evidence="10" id="KW-1185">Reference proteome</keyword>
<evidence type="ECO:0000313" key="9">
    <source>
        <dbReference type="EMBL" id="CAG5120046.1"/>
    </source>
</evidence>
<keyword evidence="7" id="KW-0176">Collagen</keyword>
<dbReference type="SUPFAM" id="SSF53300">
    <property type="entry name" value="vWA-like"/>
    <property type="match status" value="1"/>
</dbReference>
<dbReference type="FunFam" id="3.40.50.410:FF:000003">
    <property type="entry name" value="Collagen type VI alpha 3 chain"/>
    <property type="match status" value="1"/>
</dbReference>
<dbReference type="PRINTS" id="PR00453">
    <property type="entry name" value="VWFADOMAIN"/>
</dbReference>
<dbReference type="GO" id="GO:0007155">
    <property type="term" value="P:cell adhesion"/>
    <property type="evidence" value="ECO:0007669"/>
    <property type="project" value="UniProtKB-KW"/>
</dbReference>
<dbReference type="GO" id="GO:0005581">
    <property type="term" value="C:collagen trimer"/>
    <property type="evidence" value="ECO:0007669"/>
    <property type="project" value="UniProtKB-KW"/>
</dbReference>
<dbReference type="PANTHER" id="PTHR24020:SF20">
    <property type="entry name" value="PH DOMAIN-CONTAINING PROTEIN"/>
    <property type="match status" value="1"/>
</dbReference>
<comment type="subcellular location">
    <subcellularLocation>
        <location evidence="1">Secreted</location>
        <location evidence="1">Extracellular space</location>
        <location evidence="1">Extracellular matrix</location>
    </subcellularLocation>
</comment>
<evidence type="ECO:0000256" key="1">
    <source>
        <dbReference type="ARBA" id="ARBA00004498"/>
    </source>
</evidence>
<keyword evidence="2" id="KW-0964">Secreted</keyword>
<dbReference type="InterPro" id="IPR002035">
    <property type="entry name" value="VWF_A"/>
</dbReference>
<gene>
    <name evidence="9" type="ORF">CUNI_LOCUS5604</name>
</gene>
<dbReference type="EMBL" id="CAJHNH020000822">
    <property type="protein sequence ID" value="CAG5120046.1"/>
    <property type="molecule type" value="Genomic_DNA"/>
</dbReference>
<feature type="domain" description="VWFA" evidence="8">
    <location>
        <begin position="9"/>
        <end position="186"/>
    </location>
</feature>
<keyword evidence="4" id="KW-0732">Signal</keyword>
<dbReference type="SMART" id="SM00327">
    <property type="entry name" value="VWA"/>
    <property type="match status" value="1"/>
</dbReference>
<evidence type="ECO:0000256" key="7">
    <source>
        <dbReference type="ARBA" id="ARBA00023119"/>
    </source>
</evidence>
<dbReference type="InterPro" id="IPR036465">
    <property type="entry name" value="vWFA_dom_sf"/>
</dbReference>
<keyword evidence="3" id="KW-0272">Extracellular matrix</keyword>
<sequence>MSAAGNPADIFFVLDSSSSIWKPDFEKRMLGFVRDVVASFDIGRDLTRVGVMTFSDTPRLVIGLDSYTNKQDLLQAISPQIVRYTLGGTNTAEALQDVRKNGFHESITREGVVKIAIVITDGQSWNEKKTIKEAELLKENGVKVYAIGVGKAVKQEELEGIANQPKEEFVFSVNDFGALSEIKDTLAVKACGYEEAFKDQPVCGSGPTDITFAFDASTLTVKNKHQTLGQIQDFTKRLSSINGDVRIGVTSGPCPPSMDFPPSVPSDASDKLRRVKRSIRSNVLGVVKQWRHKTVGDLKKTSSEEGVSKYDSDPAFYASKKGLVLLLNKDNVPEFRHLKEEVLLLIDSGVEVMVVLDESVERKEVDRWTELIGHRRVLSGVDPNNDYSGYVMEFVCSL</sequence>
<protein>
    <recommendedName>
        <fullName evidence="8">VWFA domain-containing protein</fullName>
    </recommendedName>
</protein>
<dbReference type="PROSITE" id="PS50234">
    <property type="entry name" value="VWFA"/>
    <property type="match status" value="1"/>
</dbReference>
<dbReference type="AlphaFoldDB" id="A0A8S3Z0B6"/>